<name>A0AAV7TSP8_PLEWA</name>
<feature type="region of interest" description="Disordered" evidence="1">
    <location>
        <begin position="1"/>
        <end position="51"/>
    </location>
</feature>
<evidence type="ECO:0000313" key="3">
    <source>
        <dbReference type="Proteomes" id="UP001066276"/>
    </source>
</evidence>
<protein>
    <submittedName>
        <fullName evidence="2">Uncharacterized protein</fullName>
    </submittedName>
</protein>
<evidence type="ECO:0000313" key="2">
    <source>
        <dbReference type="EMBL" id="KAJ1179301.1"/>
    </source>
</evidence>
<reference evidence="2" key="1">
    <citation type="journal article" date="2022" name="bioRxiv">
        <title>Sequencing and chromosome-scale assembly of the giantPleurodeles waltlgenome.</title>
        <authorList>
            <person name="Brown T."/>
            <person name="Elewa A."/>
            <person name="Iarovenko S."/>
            <person name="Subramanian E."/>
            <person name="Araus A.J."/>
            <person name="Petzold A."/>
            <person name="Susuki M."/>
            <person name="Suzuki K.-i.T."/>
            <person name="Hayashi T."/>
            <person name="Toyoda A."/>
            <person name="Oliveira C."/>
            <person name="Osipova E."/>
            <person name="Leigh N.D."/>
            <person name="Simon A."/>
            <person name="Yun M.H."/>
        </authorList>
    </citation>
    <scope>NUCLEOTIDE SEQUENCE</scope>
    <source>
        <strain evidence="2">20211129_DDA</strain>
        <tissue evidence="2">Liver</tissue>
    </source>
</reference>
<comment type="caution">
    <text evidence="2">The sequence shown here is derived from an EMBL/GenBank/DDBJ whole genome shotgun (WGS) entry which is preliminary data.</text>
</comment>
<gene>
    <name evidence="2" type="ORF">NDU88_004535</name>
</gene>
<keyword evidence="3" id="KW-1185">Reference proteome</keyword>
<proteinExistence type="predicted"/>
<dbReference type="EMBL" id="JANPWB010000006">
    <property type="protein sequence ID" value="KAJ1179301.1"/>
    <property type="molecule type" value="Genomic_DNA"/>
</dbReference>
<dbReference type="Proteomes" id="UP001066276">
    <property type="component" value="Chromosome 3_2"/>
</dbReference>
<feature type="compositionally biased region" description="Basic and acidic residues" evidence="1">
    <location>
        <begin position="1"/>
        <end position="10"/>
    </location>
</feature>
<dbReference type="AlphaFoldDB" id="A0AAV7TSP8"/>
<sequence>MDTGSRDWSRPRRRGQRRQRGDGDTTSRLRRLTKSVAASRDSKESRAMVIRRRDRREGSALCIECTGPCADTGSSHPLLVSISQLKTEETVLVAEGDDKTVEAAL</sequence>
<evidence type="ECO:0000256" key="1">
    <source>
        <dbReference type="SAM" id="MobiDB-lite"/>
    </source>
</evidence>
<accession>A0AAV7TSP8</accession>
<organism evidence="2 3">
    <name type="scientific">Pleurodeles waltl</name>
    <name type="common">Iberian ribbed newt</name>
    <dbReference type="NCBI Taxonomy" id="8319"/>
    <lineage>
        <taxon>Eukaryota</taxon>
        <taxon>Metazoa</taxon>
        <taxon>Chordata</taxon>
        <taxon>Craniata</taxon>
        <taxon>Vertebrata</taxon>
        <taxon>Euteleostomi</taxon>
        <taxon>Amphibia</taxon>
        <taxon>Batrachia</taxon>
        <taxon>Caudata</taxon>
        <taxon>Salamandroidea</taxon>
        <taxon>Salamandridae</taxon>
        <taxon>Pleurodelinae</taxon>
        <taxon>Pleurodeles</taxon>
    </lineage>
</organism>